<evidence type="ECO:0000313" key="1">
    <source>
        <dbReference type="EMBL" id="HJC47021.1"/>
    </source>
</evidence>
<gene>
    <name evidence="1" type="ORF">IAA04_03095</name>
</gene>
<accession>A0A9D2PBL6</accession>
<dbReference type="EMBL" id="DWWL01000016">
    <property type="protein sequence ID" value="HJC47021.1"/>
    <property type="molecule type" value="Genomic_DNA"/>
</dbReference>
<evidence type="ECO:0000313" key="2">
    <source>
        <dbReference type="Proteomes" id="UP000823883"/>
    </source>
</evidence>
<sequence>MGTLKGLIDRGKAEEGYVEKASAFGLDSKMDNRGDNNYTKYSRDVSGAGLNGCQGQPWCCTFQFWLDLMEYGVEEALRHWNMSHDNYIGYNCFATYNAFKRAGRVGMTPELGAVGIFNFSHAGRVVRIYSEGGQKWWDCLEGNTSSNLADRNGGQVKIKKRPWSDSSVKGFCYIDYSEPAGWRKGASGYWYQYADGSYPANKWELINHHWYLFNQAGQMVTGWHRWDSSRKLCDPDDGGGQWYFLDNTAGGELEGACWHTTDYGAQEIWYVE</sequence>
<proteinExistence type="predicted"/>
<dbReference type="Proteomes" id="UP000823883">
    <property type="component" value="Unassembled WGS sequence"/>
</dbReference>
<reference evidence="1" key="1">
    <citation type="journal article" date="2021" name="PeerJ">
        <title>Extensive microbial diversity within the chicken gut microbiome revealed by metagenomics and culture.</title>
        <authorList>
            <person name="Gilroy R."/>
            <person name="Ravi A."/>
            <person name="Getino M."/>
            <person name="Pursley I."/>
            <person name="Horton D.L."/>
            <person name="Alikhan N.F."/>
            <person name="Baker D."/>
            <person name="Gharbi K."/>
            <person name="Hall N."/>
            <person name="Watson M."/>
            <person name="Adriaenssens E.M."/>
            <person name="Foster-Nyarko E."/>
            <person name="Jarju S."/>
            <person name="Secka A."/>
            <person name="Antonio M."/>
            <person name="Oren A."/>
            <person name="Chaudhuri R.R."/>
            <person name="La Ragione R."/>
            <person name="Hildebrand F."/>
            <person name="Pallen M.J."/>
        </authorList>
    </citation>
    <scope>NUCLEOTIDE SEQUENCE</scope>
    <source>
        <strain evidence="1">CHK183-5548</strain>
    </source>
</reference>
<name>A0A9D2PBL6_9FIRM</name>
<dbReference type="Gene3D" id="2.10.270.10">
    <property type="entry name" value="Cholin Binding"/>
    <property type="match status" value="1"/>
</dbReference>
<organism evidence="1 2">
    <name type="scientific">Candidatus Lachnoclostridium pullistercoris</name>
    <dbReference type="NCBI Taxonomy" id="2838632"/>
    <lineage>
        <taxon>Bacteria</taxon>
        <taxon>Bacillati</taxon>
        <taxon>Bacillota</taxon>
        <taxon>Clostridia</taxon>
        <taxon>Lachnospirales</taxon>
        <taxon>Lachnospiraceae</taxon>
    </lineage>
</organism>
<comment type="caution">
    <text evidence="1">The sequence shown here is derived from an EMBL/GenBank/DDBJ whole genome shotgun (WGS) entry which is preliminary data.</text>
</comment>
<dbReference type="AlphaFoldDB" id="A0A9D2PBL6"/>
<dbReference type="SUPFAM" id="SSF69360">
    <property type="entry name" value="Cell wall binding repeat"/>
    <property type="match status" value="1"/>
</dbReference>
<reference evidence="1" key="2">
    <citation type="submission" date="2021-04" db="EMBL/GenBank/DDBJ databases">
        <authorList>
            <person name="Gilroy R."/>
        </authorList>
    </citation>
    <scope>NUCLEOTIDE SEQUENCE</scope>
    <source>
        <strain evidence="1">CHK183-5548</strain>
    </source>
</reference>
<protein>
    <submittedName>
        <fullName evidence="1">Uncharacterized protein</fullName>
    </submittedName>
</protein>